<keyword evidence="2" id="KW-1185">Reference proteome</keyword>
<protein>
    <submittedName>
        <fullName evidence="1">Uncharacterized protein</fullName>
    </submittedName>
</protein>
<gene>
    <name evidence="1" type="ORF">SASPL_129627</name>
</gene>
<dbReference type="AlphaFoldDB" id="A0A8X8XES8"/>
<sequence>MIPLPLLVQVAKCVKIGLPELVLLAFLLSDNRFLKEHRMNGAANSYNLQIGEVRADSD</sequence>
<accession>A0A8X8XES8</accession>
<name>A0A8X8XES8_SALSN</name>
<reference evidence="1" key="1">
    <citation type="submission" date="2018-01" db="EMBL/GenBank/DDBJ databases">
        <authorList>
            <person name="Mao J.F."/>
        </authorList>
    </citation>
    <scope>NUCLEOTIDE SEQUENCE</scope>
    <source>
        <strain evidence="1">Huo1</strain>
        <tissue evidence="1">Leaf</tissue>
    </source>
</reference>
<dbReference type="Proteomes" id="UP000298416">
    <property type="component" value="Unassembled WGS sequence"/>
</dbReference>
<evidence type="ECO:0000313" key="1">
    <source>
        <dbReference type="EMBL" id="KAG6411544.1"/>
    </source>
</evidence>
<dbReference type="EMBL" id="PNBA02000010">
    <property type="protein sequence ID" value="KAG6411544.1"/>
    <property type="molecule type" value="Genomic_DNA"/>
</dbReference>
<comment type="caution">
    <text evidence="1">The sequence shown here is derived from an EMBL/GenBank/DDBJ whole genome shotgun (WGS) entry which is preliminary data.</text>
</comment>
<organism evidence="1">
    <name type="scientific">Salvia splendens</name>
    <name type="common">Scarlet sage</name>
    <dbReference type="NCBI Taxonomy" id="180675"/>
    <lineage>
        <taxon>Eukaryota</taxon>
        <taxon>Viridiplantae</taxon>
        <taxon>Streptophyta</taxon>
        <taxon>Embryophyta</taxon>
        <taxon>Tracheophyta</taxon>
        <taxon>Spermatophyta</taxon>
        <taxon>Magnoliopsida</taxon>
        <taxon>eudicotyledons</taxon>
        <taxon>Gunneridae</taxon>
        <taxon>Pentapetalae</taxon>
        <taxon>asterids</taxon>
        <taxon>lamiids</taxon>
        <taxon>Lamiales</taxon>
        <taxon>Lamiaceae</taxon>
        <taxon>Nepetoideae</taxon>
        <taxon>Mentheae</taxon>
        <taxon>Salviinae</taxon>
        <taxon>Salvia</taxon>
        <taxon>Salvia subgen. Calosphace</taxon>
        <taxon>core Calosphace</taxon>
    </lineage>
</organism>
<evidence type="ECO:0000313" key="2">
    <source>
        <dbReference type="Proteomes" id="UP000298416"/>
    </source>
</evidence>
<reference evidence="1" key="2">
    <citation type="submission" date="2020-08" db="EMBL/GenBank/DDBJ databases">
        <title>Plant Genome Project.</title>
        <authorList>
            <person name="Zhang R.-G."/>
        </authorList>
    </citation>
    <scope>NUCLEOTIDE SEQUENCE</scope>
    <source>
        <strain evidence="1">Huo1</strain>
        <tissue evidence="1">Leaf</tissue>
    </source>
</reference>
<proteinExistence type="predicted"/>